<sequence length="129" mass="14813">MGKGRGILPGHEAGVEGQEEGTCESRKDLLVGRTERGIQYVLVDACCVNTSSSAELTEAINSMFRWYERATICYVWLFDLDASAHLDSDWKKRRWFTRGWTLQELIAPKSMGFYNRDWKFIGQKSDLPQ</sequence>
<dbReference type="AlphaFoldDB" id="A0A161W1B7"/>
<evidence type="ECO:0000259" key="2">
    <source>
        <dbReference type="Pfam" id="PF06985"/>
    </source>
</evidence>
<feature type="region of interest" description="Disordered" evidence="1">
    <location>
        <begin position="1"/>
        <end position="20"/>
    </location>
</feature>
<organism evidence="3 4">
    <name type="scientific">Colletotrichum incanum</name>
    <name type="common">Soybean anthracnose fungus</name>
    <dbReference type="NCBI Taxonomy" id="1573173"/>
    <lineage>
        <taxon>Eukaryota</taxon>
        <taxon>Fungi</taxon>
        <taxon>Dikarya</taxon>
        <taxon>Ascomycota</taxon>
        <taxon>Pezizomycotina</taxon>
        <taxon>Sordariomycetes</taxon>
        <taxon>Hypocreomycetidae</taxon>
        <taxon>Glomerellales</taxon>
        <taxon>Glomerellaceae</taxon>
        <taxon>Colletotrichum</taxon>
        <taxon>Colletotrichum spaethianum species complex</taxon>
    </lineage>
</organism>
<comment type="caution">
    <text evidence="3">The sequence shown here is derived from an EMBL/GenBank/DDBJ whole genome shotgun (WGS) entry which is preliminary data.</text>
</comment>
<gene>
    <name evidence="3" type="ORF">CI238_01838</name>
</gene>
<evidence type="ECO:0000313" key="4">
    <source>
        <dbReference type="Proteomes" id="UP000076584"/>
    </source>
</evidence>
<keyword evidence="4" id="KW-1185">Reference proteome</keyword>
<dbReference type="EMBL" id="LFIW01001807">
    <property type="protein sequence ID" value="KZL80785.1"/>
    <property type="molecule type" value="Genomic_DNA"/>
</dbReference>
<accession>A0A161W1B7</accession>
<dbReference type="PANTHER" id="PTHR10622">
    <property type="entry name" value="HET DOMAIN-CONTAINING PROTEIN"/>
    <property type="match status" value="1"/>
</dbReference>
<name>A0A161W1B7_COLIC</name>
<evidence type="ECO:0000256" key="1">
    <source>
        <dbReference type="SAM" id="MobiDB-lite"/>
    </source>
</evidence>
<protein>
    <submittedName>
        <fullName evidence="3">Het domain-containing protein</fullName>
    </submittedName>
</protein>
<dbReference type="InterPro" id="IPR010730">
    <property type="entry name" value="HET"/>
</dbReference>
<dbReference type="PANTHER" id="PTHR10622:SF12">
    <property type="entry name" value="HET DOMAIN-CONTAINING PROTEIN"/>
    <property type="match status" value="1"/>
</dbReference>
<proteinExistence type="predicted"/>
<evidence type="ECO:0000313" key="3">
    <source>
        <dbReference type="EMBL" id="KZL80785.1"/>
    </source>
</evidence>
<dbReference type="Pfam" id="PF06985">
    <property type="entry name" value="HET"/>
    <property type="match status" value="1"/>
</dbReference>
<reference evidence="3 4" key="1">
    <citation type="submission" date="2015-06" db="EMBL/GenBank/DDBJ databases">
        <title>Survival trade-offs in plant roots during colonization by closely related pathogenic and mutualistic fungi.</title>
        <authorList>
            <person name="Hacquard S."/>
            <person name="Kracher B."/>
            <person name="Hiruma K."/>
            <person name="Weinman A."/>
            <person name="Muench P."/>
            <person name="Garrido Oter R."/>
            <person name="Ver Loren van Themaat E."/>
            <person name="Dallerey J.-F."/>
            <person name="Damm U."/>
            <person name="Henrissat B."/>
            <person name="Lespinet O."/>
            <person name="Thon M."/>
            <person name="Kemen E."/>
            <person name="McHardy A.C."/>
            <person name="Schulze-Lefert P."/>
            <person name="O'Connell R.J."/>
        </authorList>
    </citation>
    <scope>NUCLEOTIDE SEQUENCE [LARGE SCALE GENOMIC DNA]</scope>
    <source>
        <strain evidence="3 4">MAFF 238704</strain>
    </source>
</reference>
<dbReference type="STRING" id="1573173.A0A161W1B7"/>
<dbReference type="Proteomes" id="UP000076584">
    <property type="component" value="Unassembled WGS sequence"/>
</dbReference>
<feature type="domain" description="Heterokaryon incompatibility" evidence="2">
    <location>
        <begin position="31"/>
        <end position="83"/>
    </location>
</feature>